<keyword evidence="2" id="KW-0472">Membrane</keyword>
<reference evidence="3" key="1">
    <citation type="submission" date="2024-06" db="UniProtKB">
        <authorList>
            <consortium name="RefSeq"/>
        </authorList>
    </citation>
    <scope>NUCLEOTIDE SEQUENCE [LARGE SCALE GENOMIC DNA]</scope>
</reference>
<name>A0A8B8BLW3_CRAVI</name>
<feature type="transmembrane region" description="Helical" evidence="2">
    <location>
        <begin position="6"/>
        <end position="24"/>
    </location>
</feature>
<keyword evidence="3" id="KW-1185">Reference proteome</keyword>
<accession>A0A8B8BLW3</accession>
<proteinExistence type="predicted"/>
<dbReference type="KEGG" id="cvn:111111555"/>
<organism evidence="3 4">
    <name type="scientific">Crassostrea virginica</name>
    <name type="common">Eastern oyster</name>
    <dbReference type="NCBI Taxonomy" id="6565"/>
    <lineage>
        <taxon>Eukaryota</taxon>
        <taxon>Metazoa</taxon>
        <taxon>Spiralia</taxon>
        <taxon>Lophotrochozoa</taxon>
        <taxon>Mollusca</taxon>
        <taxon>Bivalvia</taxon>
        <taxon>Autobranchia</taxon>
        <taxon>Pteriomorphia</taxon>
        <taxon>Ostreida</taxon>
        <taxon>Ostreoidea</taxon>
        <taxon>Ostreidae</taxon>
        <taxon>Crassostrea</taxon>
    </lineage>
</organism>
<dbReference type="AlphaFoldDB" id="A0A8B8BLW3"/>
<protein>
    <submittedName>
        <fullName evidence="4">Uncharacterized protein LOC111111555</fullName>
    </submittedName>
</protein>
<feature type="compositionally biased region" description="Basic and acidic residues" evidence="1">
    <location>
        <begin position="129"/>
        <end position="141"/>
    </location>
</feature>
<sequence>MAYSSSAGRGCATGFVGVVVVLVYRKRRQRDYQRRAKRSEEEIGFIDAEAENRRSDIALQLLQVTDPSYFELEEAAQNAKLQELQGQNDLSILEIIQVAEPSENDIQERDQTNATDDSGQRNSTSTPKDSGEGTRISKESAPRGSVSENKDKVKCEQKAVRTSNVSVTSQKEIKDTPRRHPPPRMSPVRTQ</sequence>
<dbReference type="Proteomes" id="UP000694844">
    <property type="component" value="Chromosome 1"/>
</dbReference>
<dbReference type="RefSeq" id="XP_022304315.1">
    <property type="nucleotide sequence ID" value="XM_022448607.1"/>
</dbReference>
<feature type="compositionally biased region" description="Basic and acidic residues" evidence="1">
    <location>
        <begin position="148"/>
        <end position="159"/>
    </location>
</feature>
<dbReference type="OrthoDB" id="10614911at2759"/>
<feature type="region of interest" description="Disordered" evidence="1">
    <location>
        <begin position="101"/>
        <end position="191"/>
    </location>
</feature>
<feature type="compositionally biased region" description="Polar residues" evidence="1">
    <location>
        <begin position="112"/>
        <end position="128"/>
    </location>
</feature>
<keyword evidence="2" id="KW-0812">Transmembrane</keyword>
<feature type="compositionally biased region" description="Polar residues" evidence="1">
    <location>
        <begin position="160"/>
        <end position="170"/>
    </location>
</feature>
<reference evidence="4" key="2">
    <citation type="submission" date="2025-08" db="UniProtKB">
        <authorList>
            <consortium name="RefSeq"/>
        </authorList>
    </citation>
    <scope>IDENTIFICATION</scope>
    <source>
        <tissue evidence="4">Whole sample</tissue>
    </source>
</reference>
<evidence type="ECO:0000313" key="3">
    <source>
        <dbReference type="Proteomes" id="UP000694844"/>
    </source>
</evidence>
<evidence type="ECO:0000256" key="1">
    <source>
        <dbReference type="SAM" id="MobiDB-lite"/>
    </source>
</evidence>
<evidence type="ECO:0000256" key="2">
    <source>
        <dbReference type="SAM" id="Phobius"/>
    </source>
</evidence>
<dbReference type="GeneID" id="111111555"/>
<gene>
    <name evidence="4" type="primary">LOC111111555</name>
</gene>
<keyword evidence="2" id="KW-1133">Transmembrane helix</keyword>
<evidence type="ECO:0000313" key="4">
    <source>
        <dbReference type="RefSeq" id="XP_022304315.1"/>
    </source>
</evidence>